<protein>
    <submittedName>
        <fullName evidence="2">Uncharacterized alpha/beta hydrolase domain</fullName>
    </submittedName>
</protein>
<dbReference type="PANTHER" id="PTHR33840">
    <property type="match status" value="1"/>
</dbReference>
<dbReference type="Gene3D" id="2.60.120.430">
    <property type="entry name" value="Galactose-binding lectin"/>
    <property type="match status" value="1"/>
</dbReference>
<keyword evidence="2" id="KW-0378">Hydrolase</keyword>
<evidence type="ECO:0000313" key="3">
    <source>
        <dbReference type="Proteomes" id="UP000198623"/>
    </source>
</evidence>
<gene>
    <name evidence="2" type="ORF">SAMN05216175_10797</name>
</gene>
<proteinExistence type="predicted"/>
<dbReference type="AlphaFoldDB" id="A0A1I2S8Y2"/>
<dbReference type="GO" id="GO:0016787">
    <property type="term" value="F:hydrolase activity"/>
    <property type="evidence" value="ECO:0007669"/>
    <property type="project" value="UniProtKB-KW"/>
</dbReference>
<feature type="domain" description="T6SS Phospholipase effector Tle1-like catalytic" evidence="1">
    <location>
        <begin position="2"/>
        <end position="269"/>
    </location>
</feature>
<dbReference type="PANTHER" id="PTHR33840:SF1">
    <property type="entry name" value="TLE1 PHOSPHOLIPASE DOMAIN-CONTAINING PROTEIN"/>
    <property type="match status" value="1"/>
</dbReference>
<dbReference type="Proteomes" id="UP000198623">
    <property type="component" value="Unassembled WGS sequence"/>
</dbReference>
<reference evidence="3" key="1">
    <citation type="submission" date="2016-10" db="EMBL/GenBank/DDBJ databases">
        <authorList>
            <person name="Varghese N."/>
            <person name="Submissions S."/>
        </authorList>
    </citation>
    <scope>NUCLEOTIDE SEQUENCE [LARGE SCALE GENOMIC DNA]</scope>
    <source>
        <strain evidence="3">CGMCC 1.10971</strain>
    </source>
</reference>
<sequence>MKRLIVCCDGTWNNPEQEDNGILSPTNVVKIFNSISPHDHDNNVAQLRYYHPGVGGEGGLIKKFAGGAVGAGISRHICSAYHWLASHYEEGDEIYLYGFSRGAFVVRSLAGFIAKGLLDLTGVNSKASWERVHRAYDKGYRVKNSKQASWAKADYRFFNQGKAVDIQFVGAWDTVGALGVPNDLEILNILDDKTKWEFHNTLLGKHIKTARHAMALDERRSSFTVTRWDNAAKHKDAKEVWFPGVHSDVGGGYANTDISDIALRWMIKESESIGLIFRKEAVESLGGNPVGYIHNSYRGLFSKMRSRPRSFGLIAETNKASFDASVLKRQEVSPINFPSYHPTQQLKVGEQVTIDVFADTRWNETGLFLEKGQSYLFSATGEWKDSNDVCDWKGTQDDKLTIGDIIRSAGSFLGSFENAYQRLTDNNCTDFLLTKRVENLNWFTLVGAIANDDGKQAVVANDGTPCPHQYVELAQYNKTPLEIKNAGYLYCFPNDVWSLYENNSGSVQLTVKRIS</sequence>
<dbReference type="RefSeq" id="WP_090728308.1">
    <property type="nucleotide sequence ID" value="NZ_FOOU01000007.1"/>
</dbReference>
<dbReference type="SUPFAM" id="SSF53474">
    <property type="entry name" value="alpha/beta-Hydrolases"/>
    <property type="match status" value="1"/>
</dbReference>
<organism evidence="2 3">
    <name type="scientific">Neptunomonas qingdaonensis</name>
    <dbReference type="NCBI Taxonomy" id="1045558"/>
    <lineage>
        <taxon>Bacteria</taxon>
        <taxon>Pseudomonadati</taxon>
        <taxon>Pseudomonadota</taxon>
        <taxon>Gammaproteobacteria</taxon>
        <taxon>Oceanospirillales</taxon>
        <taxon>Oceanospirillaceae</taxon>
        <taxon>Neptunomonas</taxon>
    </lineage>
</organism>
<dbReference type="EMBL" id="FOOU01000007">
    <property type="protein sequence ID" value="SFG47357.1"/>
    <property type="molecule type" value="Genomic_DNA"/>
</dbReference>
<evidence type="ECO:0000313" key="2">
    <source>
        <dbReference type="EMBL" id="SFG47357.1"/>
    </source>
</evidence>
<name>A0A1I2S8Y2_9GAMM</name>
<dbReference type="STRING" id="1045558.SAMN05216175_10797"/>
<dbReference type="OrthoDB" id="4378831at2"/>
<keyword evidence="3" id="KW-1185">Reference proteome</keyword>
<dbReference type="Pfam" id="PF09994">
    <property type="entry name" value="T6SS_Tle1-like_cat"/>
    <property type="match status" value="1"/>
</dbReference>
<dbReference type="InterPro" id="IPR029058">
    <property type="entry name" value="AB_hydrolase_fold"/>
</dbReference>
<dbReference type="InterPro" id="IPR018712">
    <property type="entry name" value="Tle1-like_cat"/>
</dbReference>
<accession>A0A1I2S8Y2</accession>
<evidence type="ECO:0000259" key="1">
    <source>
        <dbReference type="Pfam" id="PF09994"/>
    </source>
</evidence>